<dbReference type="STRING" id="6216.A0A0R3SVD7"/>
<dbReference type="Gene3D" id="3.40.30.10">
    <property type="entry name" value="Glutaredoxin"/>
    <property type="match status" value="1"/>
</dbReference>
<name>A0A0R3SVD7_HYMDI</name>
<comment type="caution">
    <text evidence="1">Lacks conserved residue(s) required for the propagation of feature annotation.</text>
</comment>
<evidence type="ECO:0000313" key="4">
    <source>
        <dbReference type="Proteomes" id="UP000274504"/>
    </source>
</evidence>
<dbReference type="SUPFAM" id="SSF52833">
    <property type="entry name" value="Thioredoxin-like"/>
    <property type="match status" value="1"/>
</dbReference>
<evidence type="ECO:0000313" key="5">
    <source>
        <dbReference type="WBParaSite" id="HDID_0000953101-mRNA-1"/>
    </source>
</evidence>
<dbReference type="InterPro" id="IPR017937">
    <property type="entry name" value="Thioredoxin_CS"/>
</dbReference>
<dbReference type="InterPro" id="IPR034907">
    <property type="entry name" value="NDK-like_dom"/>
</dbReference>
<accession>A0A0R3SVD7</accession>
<protein>
    <submittedName>
        <fullName evidence="5">NDK domain-containing protein</fullName>
    </submittedName>
</protein>
<evidence type="ECO:0000256" key="1">
    <source>
        <dbReference type="PROSITE-ProRule" id="PRU00706"/>
    </source>
</evidence>
<dbReference type="Pfam" id="PF00334">
    <property type="entry name" value="NDK"/>
    <property type="match status" value="3"/>
</dbReference>
<comment type="similarity">
    <text evidence="1">Belongs to the NDK family.</text>
</comment>
<dbReference type="PANTHER" id="PTHR46135:SF3">
    <property type="entry name" value="NME_NM23 FAMILY MEMBER 8"/>
    <property type="match status" value="1"/>
</dbReference>
<feature type="domain" description="Nucleoside diphosphate kinase-like" evidence="2">
    <location>
        <begin position="459"/>
        <end position="562"/>
    </location>
</feature>
<organism evidence="5">
    <name type="scientific">Hymenolepis diminuta</name>
    <name type="common">Rat tapeworm</name>
    <dbReference type="NCBI Taxonomy" id="6216"/>
    <lineage>
        <taxon>Eukaryota</taxon>
        <taxon>Metazoa</taxon>
        <taxon>Spiralia</taxon>
        <taxon>Lophotrochozoa</taxon>
        <taxon>Platyhelminthes</taxon>
        <taxon>Cestoda</taxon>
        <taxon>Eucestoda</taxon>
        <taxon>Cyclophyllidea</taxon>
        <taxon>Hymenolepididae</taxon>
        <taxon>Hymenolepis</taxon>
    </lineage>
</organism>
<evidence type="ECO:0000259" key="2">
    <source>
        <dbReference type="SMART" id="SM00562"/>
    </source>
</evidence>
<dbReference type="InterPro" id="IPR051766">
    <property type="entry name" value="TXND_domain-containing"/>
</dbReference>
<dbReference type="PANTHER" id="PTHR46135">
    <property type="entry name" value="NME/NM23 FAMILY MEMBER 8"/>
    <property type="match status" value="1"/>
</dbReference>
<dbReference type="Proteomes" id="UP000274504">
    <property type="component" value="Unassembled WGS sequence"/>
</dbReference>
<dbReference type="EMBL" id="UYSG01011311">
    <property type="protein sequence ID" value="VDL61910.1"/>
    <property type="molecule type" value="Genomic_DNA"/>
</dbReference>
<dbReference type="InterPro" id="IPR013766">
    <property type="entry name" value="Thioredoxin_domain"/>
</dbReference>
<proteinExistence type="inferred from homology"/>
<dbReference type="OrthoDB" id="10263751at2759"/>
<reference evidence="5" key="1">
    <citation type="submission" date="2017-02" db="UniProtKB">
        <authorList>
            <consortium name="WormBaseParasite"/>
        </authorList>
    </citation>
    <scope>IDENTIFICATION</scope>
</reference>
<dbReference type="SMART" id="SM00562">
    <property type="entry name" value="NDK"/>
    <property type="match status" value="1"/>
</dbReference>
<sequence length="566" mass="64208">MYFAKLKVIDIYQEWCGPCQSTVTLFEKIKGENNEDKLYFATANADLVDHLAKYRGRSEPYFLIYGDQSLVAVVKGADCPTLRSTISDMLKQERGFKAGEIARTEIEDPYLKIMEEELAAEAKRKKLQREISQECCPLIFHPDLNPETVDAIIDMLENAHFEILKDETITIDPSAVNEFLDDDNIDPNFLNQINNLVNDSLRCIIVTNGPEDVIYEINKFVGPTNLEEINENENFESVRDKFGDGKSDSCVTVPNSKELVEKVMNMLFPDFSPPKVIIYMKEPEIDQQSILFKKSLVKTGEDILSDEVVSVMPEYEGPPRIIVLIKPPAYDSYRNSVVSDLELNGFKVLSTKDYTFSEKEAREFYAEFESLSSYELLISLMTSGPTFVIMACRDNALNKLKSMLGSESFAQATKENPDCLRAKYSYPPNGEVKEDDLTWVDGTVTEKSAEDALNKFFPIEKTFALLKPDSRSAWNDIIEDINKNGFKIVDKKEVELTPDDVKFIYSFCIDKGYFDDLMRQMTSGPSLALILMAQDAVKKWSKLIGPTDPDSAVDSYPDNVNPEDVW</sequence>
<dbReference type="SUPFAM" id="SSF54919">
    <property type="entry name" value="Nucleoside diphosphate kinase, NDK"/>
    <property type="match status" value="3"/>
</dbReference>
<dbReference type="Pfam" id="PF00085">
    <property type="entry name" value="Thioredoxin"/>
    <property type="match status" value="1"/>
</dbReference>
<dbReference type="WBParaSite" id="HDID_0000953101-mRNA-1">
    <property type="protein sequence ID" value="HDID_0000953101-mRNA-1"/>
    <property type="gene ID" value="HDID_0000953101"/>
</dbReference>
<gene>
    <name evidence="3" type="ORF">HDID_LOCUS9529</name>
</gene>
<dbReference type="AlphaFoldDB" id="A0A0R3SVD7"/>
<evidence type="ECO:0000313" key="3">
    <source>
        <dbReference type="EMBL" id="VDL61910.1"/>
    </source>
</evidence>
<reference evidence="3 4" key="2">
    <citation type="submission" date="2018-11" db="EMBL/GenBank/DDBJ databases">
        <authorList>
            <consortium name="Pathogen Informatics"/>
        </authorList>
    </citation>
    <scope>NUCLEOTIDE SEQUENCE [LARGE SCALE GENOMIC DNA]</scope>
</reference>
<dbReference type="PROSITE" id="PS00194">
    <property type="entry name" value="THIOREDOXIN_1"/>
    <property type="match status" value="1"/>
</dbReference>
<dbReference type="InterPro" id="IPR036249">
    <property type="entry name" value="Thioredoxin-like_sf"/>
</dbReference>
<dbReference type="InterPro" id="IPR036850">
    <property type="entry name" value="NDK-like_dom_sf"/>
</dbReference>
<dbReference type="Gene3D" id="3.30.70.141">
    <property type="entry name" value="Nucleoside diphosphate kinase-like domain"/>
    <property type="match status" value="3"/>
</dbReference>
<dbReference type="PROSITE" id="PS51374">
    <property type="entry name" value="NDPK_LIKE"/>
    <property type="match status" value="2"/>
</dbReference>